<feature type="domain" description="DNA polymerase Y-family little finger" evidence="8">
    <location>
        <begin position="241"/>
        <end position="343"/>
    </location>
</feature>
<reference evidence="10 11" key="1">
    <citation type="submission" date="2021-09" db="EMBL/GenBank/DDBJ databases">
        <title>The complete genome sequence of a new microorganism.</title>
        <authorList>
            <person name="Zi Z."/>
        </authorList>
    </citation>
    <scope>NUCLEOTIDE SEQUENCE [LARGE SCALE GENOMIC DNA]</scope>
    <source>
        <strain evidence="10 11">WGZ8</strain>
    </source>
</reference>
<gene>
    <name evidence="10" type="ORF">K9B37_02300</name>
</gene>
<dbReference type="EMBL" id="JAIRBM010000001">
    <property type="protein sequence ID" value="MBZ6075128.1"/>
    <property type="molecule type" value="Genomic_DNA"/>
</dbReference>
<evidence type="ECO:0000256" key="5">
    <source>
        <dbReference type="ARBA" id="ARBA00025589"/>
    </source>
</evidence>
<evidence type="ECO:0000259" key="7">
    <source>
        <dbReference type="Pfam" id="PF00817"/>
    </source>
</evidence>
<keyword evidence="4" id="KW-0227">DNA damage</keyword>
<feature type="domain" description="DUF6504" evidence="9">
    <location>
        <begin position="428"/>
        <end position="496"/>
    </location>
</feature>
<keyword evidence="11" id="KW-1185">Reference proteome</keyword>
<dbReference type="Gene3D" id="3.40.1170.60">
    <property type="match status" value="1"/>
</dbReference>
<dbReference type="InterPro" id="IPR017961">
    <property type="entry name" value="DNA_pol_Y-fam_little_finger"/>
</dbReference>
<dbReference type="Pfam" id="PF20114">
    <property type="entry name" value="DUF6504"/>
    <property type="match status" value="1"/>
</dbReference>
<dbReference type="SUPFAM" id="SSF56672">
    <property type="entry name" value="DNA/RNA polymerases"/>
    <property type="match status" value="1"/>
</dbReference>
<comment type="subunit">
    <text evidence="2">Monomer.</text>
</comment>
<dbReference type="Pfam" id="PF11799">
    <property type="entry name" value="IMS_C"/>
    <property type="match status" value="1"/>
</dbReference>
<dbReference type="InterPro" id="IPR045443">
    <property type="entry name" value="DUF6504"/>
</dbReference>
<dbReference type="PANTHER" id="PTHR35369">
    <property type="entry name" value="BLR3025 PROTEIN-RELATED"/>
    <property type="match status" value="1"/>
</dbReference>
<evidence type="ECO:0000313" key="10">
    <source>
        <dbReference type="EMBL" id="MBZ6075128.1"/>
    </source>
</evidence>
<evidence type="ECO:0000259" key="8">
    <source>
        <dbReference type="Pfam" id="PF11799"/>
    </source>
</evidence>
<dbReference type="RefSeq" id="WP_224311160.1">
    <property type="nucleotide sequence ID" value="NZ_JAIRBM010000001.1"/>
</dbReference>
<evidence type="ECO:0000256" key="4">
    <source>
        <dbReference type="ARBA" id="ARBA00022763"/>
    </source>
</evidence>
<dbReference type="PANTHER" id="PTHR35369:SF2">
    <property type="entry name" value="BLR3025 PROTEIN"/>
    <property type="match status" value="1"/>
</dbReference>
<evidence type="ECO:0000313" key="11">
    <source>
        <dbReference type="Proteomes" id="UP000704176"/>
    </source>
</evidence>
<accession>A0ABS7VJI1</accession>
<dbReference type="Proteomes" id="UP000704176">
    <property type="component" value="Unassembled WGS sequence"/>
</dbReference>
<dbReference type="Pfam" id="PF00817">
    <property type="entry name" value="IMS"/>
    <property type="match status" value="1"/>
</dbReference>
<comment type="function">
    <text evidence="5">Poorly processive, error-prone DNA polymerase involved in untargeted mutagenesis. Copies undamaged DNA at stalled replication forks, which arise in vivo from mismatched or misaligned primer ends. These misaligned primers can be extended by PolIV. Exhibits no 3'-5' exonuclease (proofreading) activity. May be involved in translesional synthesis, in conjunction with the beta clamp from PolIII.</text>
</comment>
<evidence type="ECO:0000256" key="6">
    <source>
        <dbReference type="ARBA" id="ARBA00049244"/>
    </source>
</evidence>
<dbReference type="InterPro" id="IPR043502">
    <property type="entry name" value="DNA/RNA_pol_sf"/>
</dbReference>
<dbReference type="EC" id="2.7.7.7" evidence="3"/>
<evidence type="ECO:0000256" key="3">
    <source>
        <dbReference type="ARBA" id="ARBA00012417"/>
    </source>
</evidence>
<protein>
    <recommendedName>
        <fullName evidence="3">DNA-directed DNA polymerase</fullName>
        <ecNumber evidence="3">2.7.7.7</ecNumber>
    </recommendedName>
</protein>
<name>A0ABS7VJI1_9HYPH</name>
<comment type="caution">
    <text evidence="10">The sequence shown here is derived from an EMBL/GenBank/DDBJ whole genome shotgun (WGS) entry which is preliminary data.</text>
</comment>
<comment type="catalytic activity">
    <reaction evidence="6">
        <text>DNA(n) + a 2'-deoxyribonucleoside 5'-triphosphate = DNA(n+1) + diphosphate</text>
        <dbReference type="Rhea" id="RHEA:22508"/>
        <dbReference type="Rhea" id="RHEA-COMP:17339"/>
        <dbReference type="Rhea" id="RHEA-COMP:17340"/>
        <dbReference type="ChEBI" id="CHEBI:33019"/>
        <dbReference type="ChEBI" id="CHEBI:61560"/>
        <dbReference type="ChEBI" id="CHEBI:173112"/>
        <dbReference type="EC" id="2.7.7.7"/>
    </reaction>
</comment>
<evidence type="ECO:0000256" key="2">
    <source>
        <dbReference type="ARBA" id="ARBA00011245"/>
    </source>
</evidence>
<organism evidence="10 11">
    <name type="scientific">Microvirga puerhi</name>
    <dbReference type="NCBI Taxonomy" id="2876078"/>
    <lineage>
        <taxon>Bacteria</taxon>
        <taxon>Pseudomonadati</taxon>
        <taxon>Pseudomonadota</taxon>
        <taxon>Alphaproteobacteria</taxon>
        <taxon>Hyphomicrobiales</taxon>
        <taxon>Methylobacteriaceae</taxon>
        <taxon>Microvirga</taxon>
    </lineage>
</organism>
<evidence type="ECO:0000259" key="9">
    <source>
        <dbReference type="Pfam" id="PF20114"/>
    </source>
</evidence>
<comment type="cofactor">
    <cofactor evidence="1">
        <name>Mg(2+)</name>
        <dbReference type="ChEBI" id="CHEBI:18420"/>
    </cofactor>
</comment>
<dbReference type="CDD" id="cd03468">
    <property type="entry name" value="PolY_like"/>
    <property type="match status" value="1"/>
</dbReference>
<feature type="domain" description="UmuC" evidence="7">
    <location>
        <begin position="26"/>
        <end position="150"/>
    </location>
</feature>
<proteinExistence type="predicted"/>
<evidence type="ECO:0000256" key="1">
    <source>
        <dbReference type="ARBA" id="ARBA00001946"/>
    </source>
</evidence>
<sequence>MRRVVSLYLPTWPTDRIRRKFGDPPRDKPLVTVHAVGSRRVVHAACQTAQKLGIYAGMVLAQAQAMVPNLHTIDAKPEEDDASLRSLAQWAIGYSPIVGLDLPDGLWIDVFGTTHLFGGEEALLRDLINRLDGQGIAAKGAIADVPGAAWAVARCGLGGIVPSGRADDTIRSLHVRALRLSADKLDTLHRLGIERIGQLENLPRAPMVRRFGQDVALRLDQAMGHIFEPINPIIPKDLPVVSTVFAEPIGHLDDLKRVVLHLCETLCKQLELRSEGVRRLDLMVRRIDQQGACLRFGTARATRAPVHLAKLFSERLETIDPGFGIEEIALLASKVEPLAEQQTETHGMTESDDSDFDMGELIDRLAVKVGGSNIYRISPVQSLVPERMVRKIPALAPPTGADWPQSLPHPTRLLDPPEEVVAMALLPDHPPAFFVWRKIRHKVIKADGPERITMEWWNGNQGSIIRDYYRIEAEHGSRFWIFRDAPASEGGRWWLHGLFS</sequence>
<dbReference type="InterPro" id="IPR050356">
    <property type="entry name" value="SulA_CellDiv_inhibitor"/>
</dbReference>
<dbReference type="InterPro" id="IPR001126">
    <property type="entry name" value="UmuC"/>
</dbReference>